<accession>A0A1H0ILF6</accession>
<feature type="binding site" evidence="12">
    <location>
        <position position="185"/>
    </location>
    <ligand>
        <name>ATP</name>
        <dbReference type="ChEBI" id="CHEBI:30616"/>
    </ligand>
</feature>
<dbReference type="InterPro" id="IPR011877">
    <property type="entry name" value="Ribokinase"/>
</dbReference>
<comment type="pathway">
    <text evidence="12">Carbohydrate metabolism; D-ribose degradation; D-ribose 5-phosphate from beta-D-ribopyranose: step 2/2.</text>
</comment>
<dbReference type="GO" id="GO:0005524">
    <property type="term" value="F:ATP binding"/>
    <property type="evidence" value="ECO:0007669"/>
    <property type="project" value="UniProtKB-UniRule"/>
</dbReference>
<feature type="binding site" evidence="12">
    <location>
        <position position="277"/>
    </location>
    <ligand>
        <name>K(+)</name>
        <dbReference type="ChEBI" id="CHEBI:29103"/>
    </ligand>
</feature>
<evidence type="ECO:0000256" key="9">
    <source>
        <dbReference type="ARBA" id="ARBA00022842"/>
    </source>
</evidence>
<dbReference type="Proteomes" id="UP000198741">
    <property type="component" value="Chromosome I"/>
</dbReference>
<keyword evidence="11 12" id="KW-0119">Carbohydrate metabolism</keyword>
<evidence type="ECO:0000259" key="13">
    <source>
        <dbReference type="Pfam" id="PF00294"/>
    </source>
</evidence>
<evidence type="ECO:0000256" key="12">
    <source>
        <dbReference type="HAMAP-Rule" id="MF_01987"/>
    </source>
</evidence>
<keyword evidence="4 12" id="KW-0808">Transferase</keyword>
<evidence type="ECO:0000313" key="14">
    <source>
        <dbReference type="EMBL" id="SDO32267.1"/>
    </source>
</evidence>
<feature type="binding site" evidence="12">
    <location>
        <begin position="237"/>
        <end position="238"/>
    </location>
    <ligand>
        <name>ATP</name>
        <dbReference type="ChEBI" id="CHEBI:30616"/>
    </ligand>
</feature>
<feature type="binding site" evidence="12">
    <location>
        <position position="232"/>
    </location>
    <ligand>
        <name>K(+)</name>
        <dbReference type="ChEBI" id="CHEBI:29103"/>
    </ligand>
</feature>
<evidence type="ECO:0000256" key="6">
    <source>
        <dbReference type="ARBA" id="ARBA00022741"/>
    </source>
</evidence>
<dbReference type="HAMAP" id="MF_01987">
    <property type="entry name" value="Ribokinase"/>
    <property type="match status" value="1"/>
</dbReference>
<comment type="subunit">
    <text evidence="12">Homodimer.</text>
</comment>
<dbReference type="STRING" id="1090615.SAMN04515671_0558"/>
<evidence type="ECO:0000256" key="4">
    <source>
        <dbReference type="ARBA" id="ARBA00022679"/>
    </source>
</evidence>
<feature type="binding site" evidence="12">
    <location>
        <begin position="14"/>
        <end position="16"/>
    </location>
    <ligand>
        <name>substrate</name>
    </ligand>
</feature>
<dbReference type="PANTHER" id="PTHR10584:SF166">
    <property type="entry name" value="RIBOKINASE"/>
    <property type="match status" value="1"/>
</dbReference>
<keyword evidence="12" id="KW-0963">Cytoplasm</keyword>
<keyword evidence="15" id="KW-1185">Reference proteome</keyword>
<dbReference type="EC" id="2.7.1.15" evidence="2 12"/>
<keyword evidence="8 12" id="KW-0067">ATP-binding</keyword>
<dbReference type="InterPro" id="IPR002173">
    <property type="entry name" value="Carboh/pur_kinase_PfkB_CS"/>
</dbReference>
<gene>
    <name evidence="12" type="primary">rbsK</name>
    <name evidence="14" type="ORF">SAMN04515671_0558</name>
</gene>
<dbReference type="InterPro" id="IPR029056">
    <property type="entry name" value="Ribokinase-like"/>
</dbReference>
<protein>
    <recommendedName>
        <fullName evidence="3 12">Ribokinase</fullName>
        <shortName evidence="12">RK</shortName>
        <ecNumber evidence="2 12">2.7.1.15</ecNumber>
    </recommendedName>
</protein>
<evidence type="ECO:0000256" key="8">
    <source>
        <dbReference type="ARBA" id="ARBA00022840"/>
    </source>
</evidence>
<keyword evidence="10 12" id="KW-0630">Potassium</keyword>
<dbReference type="InterPro" id="IPR002139">
    <property type="entry name" value="Ribo/fructo_kinase"/>
</dbReference>
<proteinExistence type="inferred from homology"/>
<dbReference type="RefSeq" id="WP_090474500.1">
    <property type="nucleotide sequence ID" value="NZ_LT629710.1"/>
</dbReference>
<feature type="binding site" evidence="12">
    <location>
        <position position="268"/>
    </location>
    <ligand>
        <name>K(+)</name>
        <dbReference type="ChEBI" id="CHEBI:29103"/>
    </ligand>
</feature>
<comment type="activity regulation">
    <text evidence="12">Activated by a monovalent cation that binds near, but not in, the active site. The most likely occupant of the site in vivo is potassium. Ion binding induces a conformational change that may alter substrate affinity.</text>
</comment>
<dbReference type="GO" id="GO:0019303">
    <property type="term" value="P:D-ribose catabolic process"/>
    <property type="evidence" value="ECO:0007669"/>
    <property type="project" value="UniProtKB-UniRule"/>
</dbReference>
<comment type="subcellular location">
    <subcellularLocation>
        <location evidence="12">Cytoplasm</location>
    </subcellularLocation>
</comment>
<dbReference type="InterPro" id="IPR011611">
    <property type="entry name" value="PfkB_dom"/>
</dbReference>
<feature type="binding site" evidence="12">
    <location>
        <begin position="206"/>
        <end position="211"/>
    </location>
    <ligand>
        <name>ATP</name>
        <dbReference type="ChEBI" id="CHEBI:30616"/>
    </ligand>
</feature>
<name>A0A1H0ILF6_9ACTN</name>
<keyword evidence="9 12" id="KW-0460">Magnesium</keyword>
<feature type="binding site" evidence="12">
    <location>
        <position position="273"/>
    </location>
    <ligand>
        <name>K(+)</name>
        <dbReference type="ChEBI" id="CHEBI:29103"/>
    </ligand>
</feature>
<dbReference type="PRINTS" id="PR00990">
    <property type="entry name" value="RIBOKINASE"/>
</dbReference>
<feature type="binding site" evidence="12">
    <location>
        <position position="238"/>
    </location>
    <ligand>
        <name>substrate</name>
    </ligand>
</feature>
<feature type="binding site" evidence="12">
    <location>
        <position position="141"/>
    </location>
    <ligand>
        <name>substrate</name>
    </ligand>
</feature>
<dbReference type="PANTHER" id="PTHR10584">
    <property type="entry name" value="SUGAR KINASE"/>
    <property type="match status" value="1"/>
</dbReference>
<organism evidence="14 15">
    <name type="scientific">Nakamurella panacisegetis</name>
    <dbReference type="NCBI Taxonomy" id="1090615"/>
    <lineage>
        <taxon>Bacteria</taxon>
        <taxon>Bacillati</taxon>
        <taxon>Actinomycetota</taxon>
        <taxon>Actinomycetes</taxon>
        <taxon>Nakamurellales</taxon>
        <taxon>Nakamurellaceae</taxon>
        <taxon>Nakamurella</taxon>
    </lineage>
</organism>
<dbReference type="EMBL" id="LT629710">
    <property type="protein sequence ID" value="SDO32267.1"/>
    <property type="molecule type" value="Genomic_DNA"/>
</dbReference>
<comment type="catalytic activity">
    <reaction evidence="12">
        <text>D-ribose + ATP = D-ribose 5-phosphate + ADP + H(+)</text>
        <dbReference type="Rhea" id="RHEA:13697"/>
        <dbReference type="ChEBI" id="CHEBI:15378"/>
        <dbReference type="ChEBI" id="CHEBI:30616"/>
        <dbReference type="ChEBI" id="CHEBI:47013"/>
        <dbReference type="ChEBI" id="CHEBI:78346"/>
        <dbReference type="ChEBI" id="CHEBI:456216"/>
        <dbReference type="EC" id="2.7.1.15"/>
    </reaction>
</comment>
<evidence type="ECO:0000256" key="11">
    <source>
        <dbReference type="ARBA" id="ARBA00023277"/>
    </source>
</evidence>
<keyword evidence="7 12" id="KW-0418">Kinase</keyword>
<dbReference type="CDD" id="cd01174">
    <property type="entry name" value="ribokinase"/>
    <property type="match status" value="1"/>
</dbReference>
<evidence type="ECO:0000256" key="5">
    <source>
        <dbReference type="ARBA" id="ARBA00022723"/>
    </source>
</evidence>
<feature type="binding site" evidence="12">
    <location>
        <position position="234"/>
    </location>
    <ligand>
        <name>K(+)</name>
        <dbReference type="ChEBI" id="CHEBI:29103"/>
    </ligand>
</feature>
<evidence type="ECO:0000256" key="10">
    <source>
        <dbReference type="ARBA" id="ARBA00022958"/>
    </source>
</evidence>
<evidence type="ECO:0000256" key="1">
    <source>
        <dbReference type="ARBA" id="ARBA00005380"/>
    </source>
</evidence>
<comment type="function">
    <text evidence="12">Catalyzes the phosphorylation of ribose at O-5 in a reaction requiring ATP and magnesium. The resulting D-ribose-5-phosphate can then be used either for sythesis of nucleotides, histidine, and tryptophan, or as a component of the pentose phosphate pathway.</text>
</comment>
<evidence type="ECO:0000313" key="15">
    <source>
        <dbReference type="Proteomes" id="UP000198741"/>
    </source>
</evidence>
<sequence length="292" mass="28849">MTNETRVVVLGSVNMDLVTTTSHLPAPGETVLGGSFSTIPGGKGANQAIAAARAGGTVAFIGAVGDDHFGAALGEALLGAGVNVEQLRHTAGASGIAAIVVDEQAENTIVVVPGANGGVLGLTDADRDVVRGADILLCQLEIPISAVISAAGVAAAADVPVLLNPSPARDLPSDLLDAVTVLVVNEGEAAAIGDDALRSVPHLVITLGRSGARYRGPGTSFEVSAPQVVAIDTTGAGDAFTGALAVAWAAGLDPRAALQRACVAGALATTTPGAGVSAPESDRIDDLVRTTY</sequence>
<dbReference type="Pfam" id="PF00294">
    <property type="entry name" value="PfkB"/>
    <property type="match status" value="1"/>
</dbReference>
<dbReference type="GO" id="GO:0046872">
    <property type="term" value="F:metal ion binding"/>
    <property type="evidence" value="ECO:0007669"/>
    <property type="project" value="UniProtKB-KW"/>
</dbReference>
<evidence type="ECO:0000256" key="7">
    <source>
        <dbReference type="ARBA" id="ARBA00022777"/>
    </source>
</evidence>
<dbReference type="AlphaFoldDB" id="A0A1H0ILF6"/>
<feature type="active site" description="Proton acceptor" evidence="12">
    <location>
        <position position="238"/>
    </location>
</feature>
<comment type="caution">
    <text evidence="12">Lacks conserved residue(s) required for the propagation of feature annotation.</text>
</comment>
<keyword evidence="5 12" id="KW-0479">Metal-binding</keyword>
<evidence type="ECO:0000256" key="3">
    <source>
        <dbReference type="ARBA" id="ARBA00016943"/>
    </source>
</evidence>
<dbReference type="PROSITE" id="PS00584">
    <property type="entry name" value="PFKB_KINASES_2"/>
    <property type="match status" value="1"/>
</dbReference>
<dbReference type="GO" id="GO:0005829">
    <property type="term" value="C:cytosol"/>
    <property type="evidence" value="ECO:0007669"/>
    <property type="project" value="TreeGrafter"/>
</dbReference>
<feature type="domain" description="Carbohydrate kinase PfkB" evidence="13">
    <location>
        <begin position="5"/>
        <end position="279"/>
    </location>
</feature>
<comment type="similarity">
    <text evidence="12">Belongs to the carbohydrate kinase PfkB family. Ribokinase subfamily.</text>
</comment>
<comment type="cofactor">
    <cofactor evidence="12">
        <name>Mg(2+)</name>
        <dbReference type="ChEBI" id="CHEBI:18420"/>
    </cofactor>
    <text evidence="12">Requires a divalent cation, most likely magnesium in vivo, as an electrophilic catalyst to aid phosphoryl group transfer. It is the chelate of the metal and the nucleotide that is the actual substrate.</text>
</comment>
<dbReference type="OrthoDB" id="9775849at2"/>
<dbReference type="UniPathway" id="UPA00916">
    <property type="reaction ID" value="UER00889"/>
</dbReference>
<dbReference type="SUPFAM" id="SSF53613">
    <property type="entry name" value="Ribokinase-like"/>
    <property type="match status" value="1"/>
</dbReference>
<evidence type="ECO:0000256" key="2">
    <source>
        <dbReference type="ARBA" id="ARBA00012035"/>
    </source>
</evidence>
<dbReference type="Gene3D" id="3.40.1190.20">
    <property type="match status" value="1"/>
</dbReference>
<feature type="binding site" evidence="12">
    <location>
        <begin position="42"/>
        <end position="46"/>
    </location>
    <ligand>
        <name>substrate</name>
    </ligand>
</feature>
<dbReference type="GO" id="GO:0004747">
    <property type="term" value="F:ribokinase activity"/>
    <property type="evidence" value="ECO:0007669"/>
    <property type="project" value="UniProtKB-UniRule"/>
</dbReference>
<reference evidence="14 15" key="1">
    <citation type="submission" date="2016-10" db="EMBL/GenBank/DDBJ databases">
        <authorList>
            <person name="de Groot N.N."/>
        </authorList>
    </citation>
    <scope>NUCLEOTIDE SEQUENCE [LARGE SCALE GENOMIC DNA]</scope>
    <source>
        <strain evidence="15">P4-7,KCTC 19426,CECT 7604</strain>
    </source>
</reference>
<feature type="binding site" evidence="12">
    <location>
        <position position="271"/>
    </location>
    <ligand>
        <name>K(+)</name>
        <dbReference type="ChEBI" id="CHEBI:29103"/>
    </ligand>
</feature>
<comment type="similarity">
    <text evidence="1">Belongs to the carbohydrate kinase pfkB family.</text>
</comment>
<keyword evidence="6 12" id="KW-0547">Nucleotide-binding</keyword>